<protein>
    <submittedName>
        <fullName evidence="1">PSB3</fullName>
    </submittedName>
</protein>
<dbReference type="InterPro" id="IPR001353">
    <property type="entry name" value="Proteasome_sua/b"/>
</dbReference>
<dbReference type="EMBL" id="LWDP01000008">
    <property type="protein sequence ID" value="ORD94835.1"/>
    <property type="molecule type" value="Genomic_DNA"/>
</dbReference>
<keyword evidence="2" id="KW-1185">Reference proteome</keyword>
<dbReference type="OrthoDB" id="204949at2759"/>
<dbReference type="GO" id="GO:0010499">
    <property type="term" value="P:proteasomal ubiquitin-independent protein catabolic process"/>
    <property type="evidence" value="ECO:0007669"/>
    <property type="project" value="EnsemblFungi"/>
</dbReference>
<sequence>MGDISEHYGGSIVAMVGGDSLIVVGDRRLGMASFTVGTERSSLFVLSRKVVLGLTGFVPDCQSLHERIKKQVKMFELNEGREIEVDEVVGLVSYILYSHRKTGPLYLSPIVAGLDSENKPRAYSLDCLGYISEYQFVTAGTACDNLTGICEALFVEGMEVEQLFTTAMQSFLNAVDRDALSGWGAECYIVGKEGLIRREVKGRND</sequence>
<dbReference type="PANTHER" id="PTHR32194">
    <property type="entry name" value="METALLOPROTEASE TLDD"/>
    <property type="match status" value="1"/>
</dbReference>
<dbReference type="GO" id="GO:0005737">
    <property type="term" value="C:cytoplasm"/>
    <property type="evidence" value="ECO:0007669"/>
    <property type="project" value="TreeGrafter"/>
</dbReference>
<dbReference type="SUPFAM" id="SSF56235">
    <property type="entry name" value="N-terminal nucleophile aminohydrolases (Ntn hydrolases)"/>
    <property type="match status" value="1"/>
</dbReference>
<dbReference type="InterPro" id="IPR023333">
    <property type="entry name" value="Proteasome_suB-type"/>
</dbReference>
<evidence type="ECO:0000313" key="1">
    <source>
        <dbReference type="EMBL" id="ORD94835.1"/>
    </source>
</evidence>
<reference evidence="1 2" key="1">
    <citation type="journal article" date="2017" name="Environ. Microbiol.">
        <title>Decay of the glycolytic pathway and adaptation to intranuclear parasitism within Enterocytozoonidae microsporidia.</title>
        <authorList>
            <person name="Wiredu Boakye D."/>
            <person name="Jaroenlak P."/>
            <person name="Prachumwat A."/>
            <person name="Williams T.A."/>
            <person name="Bateman K.S."/>
            <person name="Itsathitphaisarn O."/>
            <person name="Sritunyalucksana K."/>
            <person name="Paszkiewicz K.H."/>
            <person name="Moore K.A."/>
            <person name="Stentiford G.D."/>
            <person name="Williams B.A."/>
        </authorList>
    </citation>
    <scope>NUCLEOTIDE SEQUENCE [LARGE SCALE GENOMIC DNA]</scope>
    <source>
        <strain evidence="1 2">GB1</strain>
    </source>
</reference>
<dbReference type="AlphaFoldDB" id="A0A1Y1S8T3"/>
<dbReference type="InterPro" id="IPR029055">
    <property type="entry name" value="Ntn_hydrolases_N"/>
</dbReference>
<dbReference type="GO" id="GO:0019774">
    <property type="term" value="C:proteasome core complex, beta-subunit complex"/>
    <property type="evidence" value="ECO:0007669"/>
    <property type="project" value="EnsemblFungi"/>
</dbReference>
<evidence type="ECO:0000313" key="2">
    <source>
        <dbReference type="Proteomes" id="UP000192639"/>
    </source>
</evidence>
<dbReference type="GO" id="GO:0043161">
    <property type="term" value="P:proteasome-mediated ubiquitin-dependent protein catabolic process"/>
    <property type="evidence" value="ECO:0007669"/>
    <property type="project" value="EnsemblFungi"/>
</dbReference>
<dbReference type="Pfam" id="PF00227">
    <property type="entry name" value="Proteasome"/>
    <property type="match status" value="1"/>
</dbReference>
<dbReference type="PANTHER" id="PTHR32194:SF10">
    <property type="entry name" value="PROTEASOME SUBUNIT BETA TYPE-3"/>
    <property type="match status" value="1"/>
</dbReference>
<organism evidence="1 2">
    <name type="scientific">Enterospora canceri</name>
    <dbReference type="NCBI Taxonomy" id="1081671"/>
    <lineage>
        <taxon>Eukaryota</taxon>
        <taxon>Fungi</taxon>
        <taxon>Fungi incertae sedis</taxon>
        <taxon>Microsporidia</taxon>
        <taxon>Enterocytozoonidae</taxon>
        <taxon>Enterospora</taxon>
    </lineage>
</organism>
<dbReference type="VEuPathDB" id="MicrosporidiaDB:ECANGB1_2231"/>
<proteinExistence type="predicted"/>
<dbReference type="Gene3D" id="3.60.20.10">
    <property type="entry name" value="Glutamine Phosphoribosylpyrophosphate, subunit 1, domain 1"/>
    <property type="match status" value="1"/>
</dbReference>
<name>A0A1Y1S8T3_9MICR</name>
<comment type="caution">
    <text evidence="1">The sequence shown here is derived from an EMBL/GenBank/DDBJ whole genome shotgun (WGS) entry which is preliminary data.</text>
</comment>
<dbReference type="Proteomes" id="UP000192639">
    <property type="component" value="Unassembled WGS sequence"/>
</dbReference>
<accession>A0A1Y1S8T3</accession>
<gene>
    <name evidence="1" type="primary">PSB3</name>
    <name evidence="1" type="ORF">ECANGB1_2231</name>
</gene>
<dbReference type="GO" id="GO:0061133">
    <property type="term" value="F:endopeptidase activator activity"/>
    <property type="evidence" value="ECO:0007669"/>
    <property type="project" value="EnsemblFungi"/>
</dbReference>